<dbReference type="RefSeq" id="WP_341428642.1">
    <property type="nucleotide sequence ID" value="NZ_JBBUTG010000026.1"/>
</dbReference>
<evidence type="ECO:0000313" key="2">
    <source>
        <dbReference type="Proteomes" id="UP001371218"/>
    </source>
</evidence>
<evidence type="ECO:0000313" key="1">
    <source>
        <dbReference type="EMBL" id="MEK8034214.1"/>
    </source>
</evidence>
<dbReference type="Proteomes" id="UP001371218">
    <property type="component" value="Unassembled WGS sequence"/>
</dbReference>
<organism evidence="1 2">
    <name type="scientific">Ideonella lacteola</name>
    <dbReference type="NCBI Taxonomy" id="2984193"/>
    <lineage>
        <taxon>Bacteria</taxon>
        <taxon>Pseudomonadati</taxon>
        <taxon>Pseudomonadota</taxon>
        <taxon>Betaproteobacteria</taxon>
        <taxon>Burkholderiales</taxon>
        <taxon>Sphaerotilaceae</taxon>
        <taxon>Ideonella</taxon>
    </lineage>
</organism>
<dbReference type="EMBL" id="JBBUTG010000026">
    <property type="protein sequence ID" value="MEK8034214.1"/>
    <property type="molecule type" value="Genomic_DNA"/>
</dbReference>
<reference evidence="1 2" key="1">
    <citation type="submission" date="2024-04" db="EMBL/GenBank/DDBJ databases">
        <title>Novel species of the genus Ideonella isolated from streams.</title>
        <authorList>
            <person name="Lu H."/>
        </authorList>
    </citation>
    <scope>NUCLEOTIDE SEQUENCE [LARGE SCALE GENOMIC DNA]</scope>
    <source>
        <strain evidence="1 2">DXS29W</strain>
    </source>
</reference>
<evidence type="ECO:0008006" key="3">
    <source>
        <dbReference type="Google" id="ProtNLM"/>
    </source>
</evidence>
<sequence>MTQTETTQQEFLAQAKAELGLQWDDFALMVGVHPRTLKAYRLPETSSGFRSMPYLVRQEIERRVEHLRQQGA</sequence>
<accession>A0ABU9BYM5</accession>
<proteinExistence type="predicted"/>
<gene>
    <name evidence="1" type="ORF">AACH06_25590</name>
</gene>
<name>A0ABU9BYM5_9BURK</name>
<protein>
    <recommendedName>
        <fullName evidence="3">Transcriptional regulator</fullName>
    </recommendedName>
</protein>
<keyword evidence="2" id="KW-1185">Reference proteome</keyword>
<comment type="caution">
    <text evidence="1">The sequence shown here is derived from an EMBL/GenBank/DDBJ whole genome shotgun (WGS) entry which is preliminary data.</text>
</comment>